<dbReference type="Proteomes" id="UP000441585">
    <property type="component" value="Unassembled WGS sequence"/>
</dbReference>
<evidence type="ECO:0000313" key="3">
    <source>
        <dbReference type="EMBL" id="MRX56299.1"/>
    </source>
</evidence>
<dbReference type="AlphaFoldDB" id="A0A6I2MEU7"/>
<proteinExistence type="predicted"/>
<evidence type="ECO:0000259" key="2">
    <source>
        <dbReference type="Pfam" id="PF12867"/>
    </source>
</evidence>
<gene>
    <name evidence="3" type="ORF">GJU41_20260</name>
</gene>
<reference evidence="3 4" key="1">
    <citation type="submission" date="2019-11" db="EMBL/GenBank/DDBJ databases">
        <title>Bacillus idriensis genome.</title>
        <authorList>
            <person name="Konopka E.N."/>
            <person name="Newman J.D."/>
        </authorList>
    </citation>
    <scope>NUCLEOTIDE SEQUENCE [LARGE SCALE GENOMIC DNA]</scope>
    <source>
        <strain evidence="3 4">DSM 19097</strain>
    </source>
</reference>
<keyword evidence="1" id="KW-0175">Coiled coil</keyword>
<organism evidence="3 4">
    <name type="scientific">Metabacillus idriensis</name>
    <dbReference type="NCBI Taxonomy" id="324768"/>
    <lineage>
        <taxon>Bacteria</taxon>
        <taxon>Bacillati</taxon>
        <taxon>Bacillota</taxon>
        <taxon>Bacilli</taxon>
        <taxon>Bacillales</taxon>
        <taxon>Bacillaceae</taxon>
        <taxon>Metabacillus</taxon>
    </lineage>
</organism>
<dbReference type="SUPFAM" id="SSF109854">
    <property type="entry name" value="DinB/YfiT-like putative metalloenzymes"/>
    <property type="match status" value="1"/>
</dbReference>
<dbReference type="Gene3D" id="1.20.120.450">
    <property type="entry name" value="dinb family like domain"/>
    <property type="match status" value="1"/>
</dbReference>
<protein>
    <submittedName>
        <fullName evidence="3">DinB family protein</fullName>
    </submittedName>
</protein>
<evidence type="ECO:0000313" key="4">
    <source>
        <dbReference type="Proteomes" id="UP000441585"/>
    </source>
</evidence>
<keyword evidence="4" id="KW-1185">Reference proteome</keyword>
<name>A0A6I2MEU7_9BACI</name>
<dbReference type="InterPro" id="IPR024775">
    <property type="entry name" value="DinB-like"/>
</dbReference>
<dbReference type="EMBL" id="WKKF01000010">
    <property type="protein sequence ID" value="MRX56299.1"/>
    <property type="molecule type" value="Genomic_DNA"/>
</dbReference>
<dbReference type="InterPro" id="IPR034660">
    <property type="entry name" value="DinB/YfiT-like"/>
</dbReference>
<feature type="coiled-coil region" evidence="1">
    <location>
        <begin position="77"/>
        <end position="104"/>
    </location>
</feature>
<evidence type="ECO:0000256" key="1">
    <source>
        <dbReference type="SAM" id="Coils"/>
    </source>
</evidence>
<sequence>MNPYVKNALHQIVVAIDTIIKIIDTLEDSDLMKRPTADKHSIGELLEHMAMICQADLLISDGASGDEMASFYSFYTLNNLQDIKEELMKNYNLLSERFNQFNERELHQKMTSYWGTVYTRFEWLLEISAHLYHHRGQLHAMLVHCYDKDPGVLMFE</sequence>
<comment type="caution">
    <text evidence="3">The sequence shown here is derived from an EMBL/GenBank/DDBJ whole genome shotgun (WGS) entry which is preliminary data.</text>
</comment>
<dbReference type="RefSeq" id="WP_154319399.1">
    <property type="nucleotide sequence ID" value="NZ_CAJFZX010000005.1"/>
</dbReference>
<dbReference type="Pfam" id="PF12867">
    <property type="entry name" value="DinB_2"/>
    <property type="match status" value="1"/>
</dbReference>
<feature type="domain" description="DinB-like" evidence="2">
    <location>
        <begin position="15"/>
        <end position="138"/>
    </location>
</feature>
<accession>A0A6I2MEU7</accession>